<gene>
    <name evidence="1" type="ORF">ACI2I3_12425</name>
</gene>
<name>A0ABW8LB58_9GAMM</name>
<sequence>MNDSDVFRKTDLGRKEVKSQSLGILPRDARTLLIMIDGKRSYRSYLDTLDSSKMFASFGGVTPIFELLLELEYIEVAGADSATTQTPIASQSQLSPQPTTTNVDTEIDRTFRSKAASKMSAIGRKSIGSLFKNKMPYASYETIKSDLAAYIERHAPPVEAWGYLLMLEQCEGSRQLLVLVQEIQSTSSGELAHGMNEFTQRIQY</sequence>
<dbReference type="EMBL" id="JBJDPD010000033">
    <property type="protein sequence ID" value="MFK4002140.1"/>
    <property type="molecule type" value="Genomic_DNA"/>
</dbReference>
<evidence type="ECO:0000313" key="2">
    <source>
        <dbReference type="Proteomes" id="UP001620234"/>
    </source>
</evidence>
<protein>
    <submittedName>
        <fullName evidence="1">Uncharacterized protein</fullName>
    </submittedName>
</protein>
<comment type="caution">
    <text evidence="1">The sequence shown here is derived from an EMBL/GenBank/DDBJ whole genome shotgun (WGS) entry which is preliminary data.</text>
</comment>
<keyword evidence="2" id="KW-1185">Reference proteome</keyword>
<dbReference type="RefSeq" id="WP_230711026.1">
    <property type="nucleotide sequence ID" value="NZ_JBJDPD010000033.1"/>
</dbReference>
<reference evidence="1 2" key="1">
    <citation type="submission" date="2024-11" db="EMBL/GenBank/DDBJ databases">
        <title>The Natural Products Discovery Center: Release of the First 8490 Sequenced Strains for Exploring Actinobacteria Biosynthetic Diversity.</title>
        <authorList>
            <person name="Kalkreuter E."/>
            <person name="Kautsar S.A."/>
            <person name="Yang D."/>
            <person name="Bader C.D."/>
            <person name="Teijaro C.N."/>
            <person name="Fluegel L."/>
            <person name="Davis C.M."/>
            <person name="Simpson J.R."/>
            <person name="Lauterbach L."/>
            <person name="Steele A.D."/>
            <person name="Gui C."/>
            <person name="Meng S."/>
            <person name="Li G."/>
            <person name="Viehrig K."/>
            <person name="Ye F."/>
            <person name="Su P."/>
            <person name="Kiefer A.F."/>
            <person name="Nichols A."/>
            <person name="Cepeda A.J."/>
            <person name="Yan W."/>
            <person name="Fan B."/>
            <person name="Jiang Y."/>
            <person name="Adhikari A."/>
            <person name="Zheng C.-J."/>
            <person name="Schuster L."/>
            <person name="Cowan T.M."/>
            <person name="Smanski M.J."/>
            <person name="Chevrette M.G."/>
            <person name="De Carvalho L.P.S."/>
            <person name="Shen B."/>
        </authorList>
    </citation>
    <scope>NUCLEOTIDE SEQUENCE [LARGE SCALE GENOMIC DNA]</scope>
    <source>
        <strain evidence="1 2">NPDC077433</strain>
    </source>
</reference>
<dbReference type="Proteomes" id="UP001620234">
    <property type="component" value="Unassembled WGS sequence"/>
</dbReference>
<proteinExistence type="predicted"/>
<accession>A0ABW8LB58</accession>
<evidence type="ECO:0000313" key="1">
    <source>
        <dbReference type="EMBL" id="MFK4002140.1"/>
    </source>
</evidence>
<organism evidence="1 2">
    <name type="scientific">Psychrobacter namhaensis</name>
    <dbReference type="NCBI Taxonomy" id="292734"/>
    <lineage>
        <taxon>Bacteria</taxon>
        <taxon>Pseudomonadati</taxon>
        <taxon>Pseudomonadota</taxon>
        <taxon>Gammaproteobacteria</taxon>
        <taxon>Moraxellales</taxon>
        <taxon>Moraxellaceae</taxon>
        <taxon>Psychrobacter</taxon>
    </lineage>
</organism>